<dbReference type="InterPro" id="IPR046826">
    <property type="entry name" value="PDH_N"/>
</dbReference>
<feature type="domain" description="Prephenate/arogenate dehydrogenase" evidence="2">
    <location>
        <begin position="15"/>
        <end position="265"/>
    </location>
</feature>
<sequence length="265" mass="29904">MKTPKMTADVPRNNLSFCIVGYGQFGQFTHKLIKRYMPGCQVMVLDAVDPGVLGWRDVAQCDVIFLAVPISDYEEVVKSLIPHVSPQTILVDIATVKLHTTEVFKRLNPSCRFLSTHPMFGPESYRKMKGNLTGFRIVVTGHNLKLADYTAVHRFIEGLGIKIVETTADAHDRDLAETLFLTHYVGQVVANAGFLRTTIDTVSFGFLMDAVDAVRNDGALFDQVVRYNPYCANVIERFDRSDREIRRKMLAQSSANRSDGMWYPY</sequence>
<reference evidence="3 4" key="1">
    <citation type="journal article" date="2017" name="Genome Biol. Evol.">
        <title>Trajectories and Drivers of Genome Evolution in Surface-Associated Marine Phaeobacter.</title>
        <authorList>
            <person name="Freese H.M."/>
            <person name="Sikorski J."/>
            <person name="Bunk B."/>
            <person name="Scheuner C."/>
            <person name="Meier-Kolthoff J.P."/>
            <person name="Sproer C."/>
            <person name="Gram L."/>
            <person name="Overmann J."/>
        </authorList>
    </citation>
    <scope>NUCLEOTIDE SEQUENCE [LARGE SCALE GENOMIC DNA]</scope>
    <source>
        <strain evidence="3 4">P66</strain>
    </source>
</reference>
<reference evidence="3 4" key="2">
    <citation type="journal article" date="2017" name="Int. J. Syst. Evol. Microbiol.">
        <title>Adaptation of Surface-Associated Bacteria to the Open Ocean: A Genomically Distinct Subpopulation of Phaeobacter gallaeciensis Colonizes Pacific Mesozooplankton.</title>
        <authorList>
            <person name="Freese H.M."/>
            <person name="Methner A."/>
            <person name="Overmann J."/>
        </authorList>
    </citation>
    <scope>NUCLEOTIDE SEQUENCE [LARGE SCALE GENOMIC DNA]</scope>
    <source>
        <strain evidence="3 4">P66</strain>
    </source>
</reference>
<dbReference type="PROSITE" id="PS51176">
    <property type="entry name" value="PDH_ADH"/>
    <property type="match status" value="1"/>
</dbReference>
<dbReference type="PANTHER" id="PTHR21363:SF0">
    <property type="entry name" value="PREPHENATE DEHYDROGENASE [NADP(+)]"/>
    <property type="match status" value="1"/>
</dbReference>
<accession>A0ABM6RL19</accession>
<dbReference type="InterPro" id="IPR003099">
    <property type="entry name" value="Prephen_DH"/>
</dbReference>
<dbReference type="InterPro" id="IPR036291">
    <property type="entry name" value="NAD(P)-bd_dom_sf"/>
</dbReference>
<organism evidence="3 4">
    <name type="scientific">Phaeobacter inhibens</name>
    <dbReference type="NCBI Taxonomy" id="221822"/>
    <lineage>
        <taxon>Bacteria</taxon>
        <taxon>Pseudomonadati</taxon>
        <taxon>Pseudomonadota</taxon>
        <taxon>Alphaproteobacteria</taxon>
        <taxon>Rhodobacterales</taxon>
        <taxon>Roseobacteraceae</taxon>
        <taxon>Phaeobacter</taxon>
    </lineage>
</organism>
<dbReference type="InterPro" id="IPR050812">
    <property type="entry name" value="Preph/Arog_dehydrog"/>
</dbReference>
<evidence type="ECO:0000313" key="4">
    <source>
        <dbReference type="Proteomes" id="UP000236536"/>
    </source>
</evidence>
<keyword evidence="1" id="KW-0560">Oxidoreductase</keyword>
<dbReference type="Pfam" id="PF02153">
    <property type="entry name" value="PDH_N"/>
    <property type="match status" value="1"/>
</dbReference>
<keyword evidence="3" id="KW-0614">Plasmid</keyword>
<evidence type="ECO:0000259" key="2">
    <source>
        <dbReference type="PROSITE" id="PS51176"/>
    </source>
</evidence>
<name>A0ABM6RL19_9RHOB</name>
<dbReference type="RefSeq" id="WP_102875670.1">
    <property type="nucleotide sequence ID" value="NZ_CP010603.1"/>
</dbReference>
<evidence type="ECO:0000256" key="1">
    <source>
        <dbReference type="ARBA" id="ARBA00023002"/>
    </source>
</evidence>
<dbReference type="Gene3D" id="3.40.50.720">
    <property type="entry name" value="NAD(P)-binding Rossmann-like Domain"/>
    <property type="match status" value="1"/>
</dbReference>
<evidence type="ECO:0000313" key="3">
    <source>
        <dbReference type="EMBL" id="AUQ97085.1"/>
    </source>
</evidence>
<geneLocation type="plasmid" evidence="3 4">
    <name>pP66_d</name>
</geneLocation>
<dbReference type="Proteomes" id="UP000236536">
    <property type="component" value="Plasmid pP66_d"/>
</dbReference>
<dbReference type="SUPFAM" id="SSF51735">
    <property type="entry name" value="NAD(P)-binding Rossmann-fold domains"/>
    <property type="match status" value="1"/>
</dbReference>
<dbReference type="PANTHER" id="PTHR21363">
    <property type="entry name" value="PREPHENATE DEHYDROGENASE"/>
    <property type="match status" value="1"/>
</dbReference>
<dbReference type="EMBL" id="CP010709">
    <property type="protein sequence ID" value="AUQ97085.1"/>
    <property type="molecule type" value="Genomic_DNA"/>
</dbReference>
<protein>
    <submittedName>
        <fullName evidence="3">Prephenate dehydrogenase-like protein</fullName>
    </submittedName>
</protein>
<proteinExistence type="predicted"/>
<keyword evidence="4" id="KW-1185">Reference proteome</keyword>
<gene>
    <name evidence="3" type="ORF">PhaeoP66_04359</name>
</gene>